<keyword evidence="2" id="KW-1185">Reference proteome</keyword>
<proteinExistence type="predicted"/>
<name>X5HN84_DEIDV</name>
<geneLocation type="plasmid" evidence="2">
    <name>pDeide1</name>
</geneLocation>
<dbReference type="Proteomes" id="UP000002208">
    <property type="component" value="Plasmid 1"/>
</dbReference>
<dbReference type="EMBL" id="CP001115">
    <property type="protein sequence ID" value="AHX26557.1"/>
    <property type="molecule type" value="Genomic_DNA"/>
</dbReference>
<accession>X5HN84</accession>
<dbReference type="HOGENOM" id="CLU_1831071_0_0_0"/>
<dbReference type="AlphaFoldDB" id="X5HN84"/>
<sequence>MSDRQPPNKSSAHGNTASFRCETGPETLFDRVRFKMAGARRLKFYSAQFRRRLVEEGVPMEELQQFDPEHWDLIAADVRTDTGKFINSTWVCSADQRRWRVVIGFKDTIERVTGLEKDAPTPDAVTSGTLYKKVAKVNGELMDAEA</sequence>
<organism evidence="1 2">
    <name type="scientific">Deinococcus deserti (strain DSM 17065 / CIP 109153 / LMG 22923 / VCD115)</name>
    <dbReference type="NCBI Taxonomy" id="546414"/>
    <lineage>
        <taxon>Bacteria</taxon>
        <taxon>Thermotogati</taxon>
        <taxon>Deinococcota</taxon>
        <taxon>Deinococci</taxon>
        <taxon>Deinococcales</taxon>
        <taxon>Deinococcaceae</taxon>
        <taxon>Deinococcus</taxon>
    </lineage>
</organism>
<dbReference type="KEGG" id="ddr:Deide_1p01905"/>
<evidence type="ECO:0000313" key="1">
    <source>
        <dbReference type="EMBL" id="AHX26557.1"/>
    </source>
</evidence>
<evidence type="ECO:0000313" key="2">
    <source>
        <dbReference type="Proteomes" id="UP000002208"/>
    </source>
</evidence>
<gene>
    <name evidence="1" type="ordered locus">Deide_1p01905</name>
</gene>
<protein>
    <submittedName>
        <fullName evidence="1">Uncharacterized protein</fullName>
    </submittedName>
</protein>
<keyword evidence="1" id="KW-0614">Plasmid</keyword>
<reference evidence="1 2" key="1">
    <citation type="journal article" date="2009" name="PLoS Genet.">
        <title>Alliance of proteomics and genomics to unravel the specificities of Sahara bacterium Deinococcus deserti.</title>
        <authorList>
            <person name="de Groot A."/>
            <person name="Dulermo R."/>
            <person name="Ortet P."/>
            <person name="Blanchard L."/>
            <person name="Guerin P."/>
            <person name="Fernandez B."/>
            <person name="Vacherie B."/>
            <person name="Dossat C."/>
            <person name="Jolivet E."/>
            <person name="Siguier P."/>
            <person name="Chandler M."/>
            <person name="Barakat M."/>
            <person name="Dedieu A."/>
            <person name="Barbe V."/>
            <person name="Heulin T."/>
            <person name="Sommer S."/>
            <person name="Achouak W."/>
            <person name="Armengaud J."/>
        </authorList>
    </citation>
    <scope>NUCLEOTIDE SEQUENCE [LARGE SCALE GENOMIC DNA]</scope>
    <source>
        <strain evidence="2">DSM 17065 / CIP 109153 / LMG 22923 / VCD115</strain>
        <plasmid evidence="2">pDeide1</plasmid>
    </source>
</reference>